<comment type="caution">
    <text evidence="6">The sequence shown here is derived from an EMBL/GenBank/DDBJ whole genome shotgun (WGS) entry which is preliminary data.</text>
</comment>
<evidence type="ECO:0000259" key="5">
    <source>
        <dbReference type="Pfam" id="PF12945"/>
    </source>
</evidence>
<evidence type="ECO:0000313" key="6">
    <source>
        <dbReference type="EMBL" id="RAU18584.1"/>
    </source>
</evidence>
<organism evidence="6 7">
    <name type="scientific">Nitrincola tibetensis</name>
    <dbReference type="NCBI Taxonomy" id="2219697"/>
    <lineage>
        <taxon>Bacteria</taxon>
        <taxon>Pseudomonadati</taxon>
        <taxon>Pseudomonadota</taxon>
        <taxon>Gammaproteobacteria</taxon>
        <taxon>Oceanospirillales</taxon>
        <taxon>Oceanospirillaceae</taxon>
        <taxon>Nitrincola</taxon>
    </lineage>
</organism>
<evidence type="ECO:0000259" key="4">
    <source>
        <dbReference type="Pfam" id="PF07238"/>
    </source>
</evidence>
<name>A0A364NNG6_9GAMM</name>
<keyword evidence="1" id="KW-0973">c-di-GMP</keyword>
<keyword evidence="7" id="KW-1185">Reference proteome</keyword>
<dbReference type="SUPFAM" id="SSF141371">
    <property type="entry name" value="PilZ domain-like"/>
    <property type="match status" value="2"/>
</dbReference>
<dbReference type="Gene3D" id="2.40.10.220">
    <property type="entry name" value="predicted glycosyltransferase like domains"/>
    <property type="match status" value="1"/>
</dbReference>
<sequence>MSLTELSLIEGSTPVQLAVQPVVPSLASLKPVPGDPVRLEVRHPKARFNLRFVGLFEGKGVILSAPRQQKIKITEGSVLLIKMICANRICSFSSRLVKIQEQPYPLWHIEYPQEMTLKRLRQHTRVPVALKIMIDAGDDAPNSQWPALCTDISLQGASVEVTSGSLPLKNKMFITARIRVAGVDHVLLLPASICRVVESEQVGIKITRYSLEFSDLDEDTHLTLAGFVYQQWLYECGQLDTL</sequence>
<dbReference type="Pfam" id="PF12945">
    <property type="entry name" value="PilZNR"/>
    <property type="match status" value="1"/>
</dbReference>
<dbReference type="OrthoDB" id="5735035at2"/>
<protein>
    <submittedName>
        <fullName evidence="6">Flagellar brake protein</fullName>
    </submittedName>
</protein>
<dbReference type="GO" id="GO:0035438">
    <property type="term" value="F:cyclic-di-GMP binding"/>
    <property type="evidence" value="ECO:0007669"/>
    <property type="project" value="InterPro"/>
</dbReference>
<dbReference type="RefSeq" id="WP_112158689.1">
    <property type="nucleotide sequence ID" value="NZ_QKRX01000004.1"/>
</dbReference>
<feature type="domain" description="Type III secretion system flagellar brake protein YcgR PilZN" evidence="5">
    <location>
        <begin position="33"/>
        <end position="112"/>
    </location>
</feature>
<evidence type="ECO:0000256" key="2">
    <source>
        <dbReference type="ARBA" id="ARBA00022741"/>
    </source>
</evidence>
<keyword evidence="6" id="KW-0966">Cell projection</keyword>
<gene>
    <name evidence="6" type="ORF">DN062_07370</name>
</gene>
<evidence type="ECO:0000256" key="3">
    <source>
        <dbReference type="ARBA" id="ARBA00023143"/>
    </source>
</evidence>
<dbReference type="InterPro" id="IPR009926">
    <property type="entry name" value="T3SS_YcgR_PilZN"/>
</dbReference>
<reference evidence="6 7" key="1">
    <citation type="submission" date="2018-06" db="EMBL/GenBank/DDBJ databases">
        <title>Nitrincola tibetense sp. nov., isolated from Lake XuguoCo on Tibetan Plateau.</title>
        <authorList>
            <person name="Xing P."/>
        </authorList>
    </citation>
    <scope>NUCLEOTIDE SEQUENCE [LARGE SCALE GENOMIC DNA]</scope>
    <source>
        <strain evidence="7">xg18</strain>
    </source>
</reference>
<dbReference type="AlphaFoldDB" id="A0A364NNG6"/>
<proteinExistence type="predicted"/>
<dbReference type="Gene3D" id="2.30.110.10">
    <property type="entry name" value="Electron Transport, Fmn-binding Protein, Chain A"/>
    <property type="match status" value="1"/>
</dbReference>
<keyword evidence="3" id="KW-0975">Bacterial flagellum</keyword>
<keyword evidence="2" id="KW-0547">Nucleotide-binding</keyword>
<evidence type="ECO:0000313" key="7">
    <source>
        <dbReference type="Proteomes" id="UP000250744"/>
    </source>
</evidence>
<feature type="domain" description="PilZ" evidence="4">
    <location>
        <begin position="120"/>
        <end position="230"/>
    </location>
</feature>
<dbReference type="Pfam" id="PF07238">
    <property type="entry name" value="PilZ"/>
    <property type="match status" value="1"/>
</dbReference>
<accession>A0A364NNG6</accession>
<dbReference type="InterPro" id="IPR009875">
    <property type="entry name" value="PilZ_domain"/>
</dbReference>
<dbReference type="Proteomes" id="UP000250744">
    <property type="component" value="Unassembled WGS sequence"/>
</dbReference>
<evidence type="ECO:0000256" key="1">
    <source>
        <dbReference type="ARBA" id="ARBA00022636"/>
    </source>
</evidence>
<dbReference type="InterPro" id="IPR012349">
    <property type="entry name" value="Split_barrel_FMN-bd"/>
</dbReference>
<keyword evidence="6" id="KW-0969">Cilium</keyword>
<keyword evidence="6" id="KW-0282">Flagellum</keyword>
<dbReference type="EMBL" id="QKRX01000004">
    <property type="protein sequence ID" value="RAU18584.1"/>
    <property type="molecule type" value="Genomic_DNA"/>
</dbReference>